<proteinExistence type="predicted"/>
<organism evidence="1 2">
    <name type="scientific">Klebsiella variicola</name>
    <dbReference type="NCBI Taxonomy" id="244366"/>
    <lineage>
        <taxon>Bacteria</taxon>
        <taxon>Pseudomonadati</taxon>
        <taxon>Pseudomonadota</taxon>
        <taxon>Gammaproteobacteria</taxon>
        <taxon>Enterobacterales</taxon>
        <taxon>Enterobacteriaceae</taxon>
        <taxon>Klebsiella/Raoultella group</taxon>
        <taxon>Klebsiella</taxon>
        <taxon>Klebsiella pneumoniae complex</taxon>
    </lineage>
</organism>
<evidence type="ECO:0000313" key="1">
    <source>
        <dbReference type="EMBL" id="PLP33234.1"/>
    </source>
</evidence>
<gene>
    <name evidence="1" type="ORF">CWM98_39400</name>
</gene>
<feature type="non-terminal residue" evidence="1">
    <location>
        <position position="54"/>
    </location>
</feature>
<reference evidence="1 2" key="2">
    <citation type="submission" date="2018-01" db="EMBL/GenBank/DDBJ databases">
        <title>Genomic study of Klebsiella pneumoniae.</title>
        <authorList>
            <person name="Yang Y."/>
            <person name="Bicalho R."/>
        </authorList>
    </citation>
    <scope>NUCLEOTIDE SEQUENCE [LARGE SCALE GENOMIC DNA]</scope>
    <source>
        <strain evidence="1 2">A5</strain>
    </source>
</reference>
<accession>A0A2N5A269</accession>
<comment type="caution">
    <text evidence="1">The sequence shown here is derived from an EMBL/GenBank/DDBJ whole genome shotgun (WGS) entry which is preliminary data.</text>
</comment>
<dbReference type="AlphaFoldDB" id="A0A2N5A269"/>
<dbReference type="EMBL" id="PICB01003580">
    <property type="protein sequence ID" value="PLP33234.1"/>
    <property type="molecule type" value="Genomic_DNA"/>
</dbReference>
<sequence>MNVLRSILLTTTIMSVGLSFAQAGVVIGGTRVIFDGNKKEASIYNFIGSPYTVD</sequence>
<reference evidence="1 2" key="1">
    <citation type="submission" date="2017-11" db="EMBL/GenBank/DDBJ databases">
        <authorList>
            <person name="Han C.G."/>
        </authorList>
    </citation>
    <scope>NUCLEOTIDE SEQUENCE [LARGE SCALE GENOMIC DNA]</scope>
    <source>
        <strain evidence="1 2">A5</strain>
    </source>
</reference>
<evidence type="ECO:0000313" key="2">
    <source>
        <dbReference type="Proteomes" id="UP000234473"/>
    </source>
</evidence>
<dbReference type="Proteomes" id="UP000234473">
    <property type="component" value="Unassembled WGS sequence"/>
</dbReference>
<name>A0A2N5A269_KLEVA</name>
<protein>
    <submittedName>
        <fullName evidence="1">Long polar fimbrial chaperone LpfB</fullName>
    </submittedName>
</protein>